<dbReference type="Proteomes" id="UP000828390">
    <property type="component" value="Unassembled WGS sequence"/>
</dbReference>
<keyword evidence="9" id="KW-1185">Reference proteome</keyword>
<feature type="compositionally biased region" description="Polar residues" evidence="5">
    <location>
        <begin position="968"/>
        <end position="980"/>
    </location>
</feature>
<feature type="compositionally biased region" description="Polar residues" evidence="5">
    <location>
        <begin position="79"/>
        <end position="95"/>
    </location>
</feature>
<feature type="compositionally biased region" description="Polar residues" evidence="5">
    <location>
        <begin position="9"/>
        <end position="26"/>
    </location>
</feature>
<dbReference type="Gene3D" id="3.50.7.10">
    <property type="entry name" value="GroEL"/>
    <property type="match status" value="1"/>
</dbReference>
<dbReference type="GO" id="GO:0052810">
    <property type="term" value="F:1-phosphatidylinositol-5-kinase activity"/>
    <property type="evidence" value="ECO:0007669"/>
    <property type="project" value="TreeGrafter"/>
</dbReference>
<evidence type="ECO:0000259" key="6">
    <source>
        <dbReference type="PROSITE" id="PS50178"/>
    </source>
</evidence>
<feature type="compositionally biased region" description="Basic and acidic residues" evidence="5">
    <location>
        <begin position="49"/>
        <end position="76"/>
    </location>
</feature>
<feature type="compositionally biased region" description="Polar residues" evidence="5">
    <location>
        <begin position="250"/>
        <end position="260"/>
    </location>
</feature>
<dbReference type="PANTHER" id="PTHR46715">
    <property type="entry name" value="1-PHOSPHATIDYLINOSITOL 3-PHOSPHATE 5-KINASE"/>
    <property type="match status" value="1"/>
</dbReference>
<dbReference type="InterPro" id="IPR017455">
    <property type="entry name" value="Znf_FYVE-rel"/>
</dbReference>
<dbReference type="SUPFAM" id="SSF52029">
    <property type="entry name" value="GroEL apical domain-like"/>
    <property type="match status" value="1"/>
</dbReference>
<gene>
    <name evidence="8" type="ORF">DPMN_069260</name>
</gene>
<dbReference type="CDD" id="cd03334">
    <property type="entry name" value="Fab1_TCP"/>
    <property type="match status" value="1"/>
</dbReference>
<dbReference type="GO" id="GO:0035556">
    <property type="term" value="P:intracellular signal transduction"/>
    <property type="evidence" value="ECO:0007669"/>
    <property type="project" value="InterPro"/>
</dbReference>
<evidence type="ECO:0000313" key="9">
    <source>
        <dbReference type="Proteomes" id="UP000828390"/>
    </source>
</evidence>
<feature type="compositionally biased region" description="Basic and acidic residues" evidence="5">
    <location>
        <begin position="813"/>
        <end position="835"/>
    </location>
</feature>
<evidence type="ECO:0000259" key="7">
    <source>
        <dbReference type="PROSITE" id="PS50186"/>
    </source>
</evidence>
<dbReference type="GO" id="GO:0031410">
    <property type="term" value="C:cytoplasmic vesicle"/>
    <property type="evidence" value="ECO:0007669"/>
    <property type="project" value="TreeGrafter"/>
</dbReference>
<dbReference type="GO" id="GO:0000285">
    <property type="term" value="F:1-phosphatidylinositol-3-phosphate 5-kinase activity"/>
    <property type="evidence" value="ECO:0007669"/>
    <property type="project" value="InterPro"/>
</dbReference>
<dbReference type="GO" id="GO:0005524">
    <property type="term" value="F:ATP binding"/>
    <property type="evidence" value="ECO:0007669"/>
    <property type="project" value="InterPro"/>
</dbReference>
<feature type="region of interest" description="Disordered" evidence="5">
    <location>
        <begin position="1"/>
        <end position="99"/>
    </location>
</feature>
<reference evidence="8" key="2">
    <citation type="submission" date="2020-11" db="EMBL/GenBank/DDBJ databases">
        <authorList>
            <person name="McCartney M.A."/>
            <person name="Auch B."/>
            <person name="Kono T."/>
            <person name="Mallez S."/>
            <person name="Becker A."/>
            <person name="Gohl D.M."/>
            <person name="Silverstein K.A.T."/>
            <person name="Koren S."/>
            <person name="Bechman K.B."/>
            <person name="Herman A."/>
            <person name="Abrahante J.E."/>
            <person name="Garbe J."/>
        </authorList>
    </citation>
    <scope>NUCLEOTIDE SEQUENCE</scope>
    <source>
        <strain evidence="8">Duluth1</strain>
        <tissue evidence="8">Whole animal</tissue>
    </source>
</reference>
<dbReference type="GO" id="GO:0012506">
    <property type="term" value="C:vesicle membrane"/>
    <property type="evidence" value="ECO:0007669"/>
    <property type="project" value="TreeGrafter"/>
</dbReference>
<dbReference type="PANTHER" id="PTHR46715:SF1">
    <property type="entry name" value="1-PHOSPHATIDYLINOSITOL 3-PHOSPHATE 5-KINASE"/>
    <property type="match status" value="1"/>
</dbReference>
<feature type="region of interest" description="Disordered" evidence="5">
    <location>
        <begin position="887"/>
        <end position="955"/>
    </location>
</feature>
<feature type="region of interest" description="Disordered" evidence="5">
    <location>
        <begin position="968"/>
        <end position="1028"/>
    </location>
</feature>
<accession>A0A9D3Z360</accession>
<dbReference type="SMART" id="SM00064">
    <property type="entry name" value="FYVE"/>
    <property type="match status" value="1"/>
</dbReference>
<dbReference type="Gene3D" id="1.10.10.10">
    <property type="entry name" value="Winged helix-like DNA-binding domain superfamily/Winged helix DNA-binding domain"/>
    <property type="match status" value="1"/>
</dbReference>
<dbReference type="InterPro" id="IPR002423">
    <property type="entry name" value="Cpn60/GroEL/TCP-1"/>
</dbReference>
<organism evidence="8 9">
    <name type="scientific">Dreissena polymorpha</name>
    <name type="common">Zebra mussel</name>
    <name type="synonym">Mytilus polymorpha</name>
    <dbReference type="NCBI Taxonomy" id="45954"/>
    <lineage>
        <taxon>Eukaryota</taxon>
        <taxon>Metazoa</taxon>
        <taxon>Spiralia</taxon>
        <taxon>Lophotrochozoa</taxon>
        <taxon>Mollusca</taxon>
        <taxon>Bivalvia</taxon>
        <taxon>Autobranchia</taxon>
        <taxon>Heteroconchia</taxon>
        <taxon>Euheterodonta</taxon>
        <taxon>Imparidentia</taxon>
        <taxon>Neoheterodontei</taxon>
        <taxon>Myida</taxon>
        <taxon>Dreissenoidea</taxon>
        <taxon>Dreissenidae</taxon>
        <taxon>Dreissena</taxon>
    </lineage>
</organism>
<dbReference type="PROSITE" id="PS50178">
    <property type="entry name" value="ZF_FYVE"/>
    <property type="match status" value="1"/>
</dbReference>
<dbReference type="SUPFAM" id="SSF46785">
    <property type="entry name" value="Winged helix' DNA-binding domain"/>
    <property type="match status" value="1"/>
</dbReference>
<sequence>MSLWEDIPTSLTSFGPITSESESSGGILSRIFKRGKDDSDNSAGSSKVSSREVSVDRDRASRGERTRASSVDRAKDQLGSASSSPNISRQCSPATLTPEHVPEVKVTEARLKEDTTKRTLGSVLTRLSAIVENRQSTPQVYRDSDFKQYWMPDSSCRECYECGDRFTTFRRRHHCRICGQIFCNSCCCQELPGKIIGYKGSIRVCRYCLEVVLQYAQKADPNSGVTRELLARYMHAAENALSPEAKKSTTDQQRSLSLRSPSEAEISAGSAAPFDLTPQSEFVMSDNFPSDRMILLKDSQQLRSLWMMMTDPETGLEFQNFRVRLRNLHNCIHGNRIVDWLLKHDKVSDRSQAIAIGQALIDAAFLSPLQSPAMPFRDDYTLFRPTEVLTSDTVSLSNSQLEDSLTEDSAPLWFQQIQSTAHNADQVFGGVTEEDINKSENYSNLSHDSSGEIKVDERHFEEPVAQPVLPSDVGADQDGPDSIFGTVAETERTMATAEVTGSFRTIVLDSGDPLVMETFEKLQLEHHEHLTLLTRQLLQEAGLSGGWADTIISTVDKVSMFVKPDVKHNMDDMDIRKYVHIKKIPGGKREQTALTHGVMFNKNIAHRKMSHKISDPSVLLLAGSIEYQRVENKMSYLEPQILQEEEFLWKNIKKITSLAPKPNILVVEKSVSRLAQDFILKAGITLIYNSVMLRLSRLLDTDIAASIESLMGRVKVGFCHGFSVKNFTMPMGETKSLVCFDGCATHLGCTVILRGGSISELKKVKLILNYMIYASYHSRLEIAFCMDEFLKPPQKDDIDFDFSFSQKKNRPKQKLENAKEPKDTIENYSKDKETGNDLEVTDTELKDVENKNPPSVQNDKNPERVNFFFGENDSTLIRNADTVSDNVESADTSLDKQSANNKITEGTNSSSETVKSDRRGSFLVLQKTNKNDDIESGSSSNQLPAKQRSNSMQNAQRPGIVLETGTGLNRNQADQSSGQQLDLRPSLDRAESQPDFRSRHSSGSRRDRSPNPQRRSASTQLTDNSDPLTKYQNNQDESIFQSSLALKEQNVTHRTKFKKSLENTVLSTSPYIKYQLPYLETETGSRCELRRYLPPEIYWSTSFRLQFGKH</sequence>
<dbReference type="Gene3D" id="3.30.40.10">
    <property type="entry name" value="Zinc/RING finger domain, C3HC4 (zinc finger)"/>
    <property type="match status" value="1"/>
</dbReference>
<dbReference type="Pfam" id="PF01363">
    <property type="entry name" value="FYVE"/>
    <property type="match status" value="1"/>
</dbReference>
<evidence type="ECO:0000256" key="4">
    <source>
        <dbReference type="PROSITE-ProRule" id="PRU00091"/>
    </source>
</evidence>
<dbReference type="SUPFAM" id="SSF57903">
    <property type="entry name" value="FYVE/PHD zinc finger"/>
    <property type="match status" value="1"/>
</dbReference>
<protein>
    <recommendedName>
        <fullName evidence="10">1-phosphatidylinositol-3-phosphate 5-kinase</fullName>
    </recommendedName>
</protein>
<keyword evidence="2 4" id="KW-0863">Zinc-finger</keyword>
<evidence type="ECO:0008006" key="10">
    <source>
        <dbReference type="Google" id="ProtNLM"/>
    </source>
</evidence>
<evidence type="ECO:0000313" key="8">
    <source>
        <dbReference type="EMBL" id="KAH3709795.1"/>
    </source>
</evidence>
<name>A0A9D3Z360_DREPO</name>
<keyword evidence="1" id="KW-0479">Metal-binding</keyword>
<feature type="compositionally biased region" description="Basic and acidic residues" evidence="5">
    <location>
        <begin position="985"/>
        <end position="1009"/>
    </location>
</feature>
<dbReference type="FunFam" id="3.50.7.10:FF:000007">
    <property type="entry name" value="1-phosphatidylinositol 3-phosphate 5-kinase isoform X1"/>
    <property type="match status" value="1"/>
</dbReference>
<dbReference type="InterPro" id="IPR036388">
    <property type="entry name" value="WH-like_DNA-bd_sf"/>
</dbReference>
<feature type="compositionally biased region" description="Polar residues" evidence="5">
    <location>
        <begin position="887"/>
        <end position="913"/>
    </location>
</feature>
<dbReference type="Pfam" id="PF00610">
    <property type="entry name" value="DEP"/>
    <property type="match status" value="1"/>
</dbReference>
<feature type="compositionally biased region" description="Polar residues" evidence="5">
    <location>
        <begin position="936"/>
        <end position="955"/>
    </location>
</feature>
<dbReference type="GO" id="GO:0032438">
    <property type="term" value="P:melanosome organization"/>
    <property type="evidence" value="ECO:0007669"/>
    <property type="project" value="TreeGrafter"/>
</dbReference>
<dbReference type="InterPro" id="IPR000591">
    <property type="entry name" value="DEP_dom"/>
</dbReference>
<dbReference type="InterPro" id="IPR011011">
    <property type="entry name" value="Znf_FYVE_PHD"/>
</dbReference>
<dbReference type="GO" id="GO:0008270">
    <property type="term" value="F:zinc ion binding"/>
    <property type="evidence" value="ECO:0007669"/>
    <property type="project" value="UniProtKB-KW"/>
</dbReference>
<feature type="domain" description="DEP" evidence="7">
    <location>
        <begin position="312"/>
        <end position="387"/>
    </location>
</feature>
<dbReference type="InterPro" id="IPR043548">
    <property type="entry name" value="PIKfyve"/>
</dbReference>
<reference evidence="8" key="1">
    <citation type="journal article" date="2019" name="bioRxiv">
        <title>The Genome of the Zebra Mussel, Dreissena polymorpha: A Resource for Invasive Species Research.</title>
        <authorList>
            <person name="McCartney M.A."/>
            <person name="Auch B."/>
            <person name="Kono T."/>
            <person name="Mallez S."/>
            <person name="Zhang Y."/>
            <person name="Obille A."/>
            <person name="Becker A."/>
            <person name="Abrahante J.E."/>
            <person name="Garbe J."/>
            <person name="Badalamenti J.P."/>
            <person name="Herman A."/>
            <person name="Mangelson H."/>
            <person name="Liachko I."/>
            <person name="Sullivan S."/>
            <person name="Sone E.D."/>
            <person name="Koren S."/>
            <person name="Silverstein K.A.T."/>
            <person name="Beckman K.B."/>
            <person name="Gohl D.M."/>
        </authorList>
    </citation>
    <scope>NUCLEOTIDE SEQUENCE</scope>
    <source>
        <strain evidence="8">Duluth1</strain>
        <tissue evidence="8">Whole animal</tissue>
    </source>
</reference>
<dbReference type="AlphaFoldDB" id="A0A9D3Z360"/>
<keyword evidence="3" id="KW-0862">Zinc</keyword>
<dbReference type="GO" id="GO:0090385">
    <property type="term" value="P:phagosome-lysosome fusion"/>
    <property type="evidence" value="ECO:0007669"/>
    <property type="project" value="TreeGrafter"/>
</dbReference>
<dbReference type="PROSITE" id="PS50186">
    <property type="entry name" value="DEP"/>
    <property type="match status" value="1"/>
</dbReference>
<evidence type="ECO:0000256" key="3">
    <source>
        <dbReference type="ARBA" id="ARBA00022833"/>
    </source>
</evidence>
<evidence type="ECO:0000256" key="5">
    <source>
        <dbReference type="SAM" id="MobiDB-lite"/>
    </source>
</evidence>
<dbReference type="SMART" id="SM00049">
    <property type="entry name" value="DEP"/>
    <property type="match status" value="1"/>
</dbReference>
<dbReference type="InterPro" id="IPR036390">
    <property type="entry name" value="WH_DNA-bd_sf"/>
</dbReference>
<dbReference type="InterPro" id="IPR027409">
    <property type="entry name" value="GroEL-like_apical_dom_sf"/>
</dbReference>
<dbReference type="Pfam" id="PF00118">
    <property type="entry name" value="Cpn60_TCP1"/>
    <property type="match status" value="1"/>
</dbReference>
<feature type="compositionally biased region" description="Polar residues" evidence="5">
    <location>
        <begin position="1010"/>
        <end position="1028"/>
    </location>
</feature>
<proteinExistence type="predicted"/>
<dbReference type="InterPro" id="IPR013083">
    <property type="entry name" value="Znf_RING/FYVE/PHD"/>
</dbReference>
<dbReference type="FunFam" id="3.30.40.10:FF:000057">
    <property type="entry name" value="1-phosphatidylinositol 3-phosphate 5-kinase isoform X1"/>
    <property type="match status" value="1"/>
</dbReference>
<feature type="region of interest" description="Disordered" evidence="5">
    <location>
        <begin position="809"/>
        <end position="865"/>
    </location>
</feature>
<comment type="caution">
    <text evidence="8">The sequence shown here is derived from an EMBL/GenBank/DDBJ whole genome shotgun (WGS) entry which is preliminary data.</text>
</comment>
<dbReference type="InterPro" id="IPR000306">
    <property type="entry name" value="Znf_FYVE"/>
</dbReference>
<feature type="region of interest" description="Disordered" evidence="5">
    <location>
        <begin position="241"/>
        <end position="270"/>
    </location>
</feature>
<dbReference type="GO" id="GO:1903426">
    <property type="term" value="P:regulation of reactive oxygen species biosynthetic process"/>
    <property type="evidence" value="ECO:0007669"/>
    <property type="project" value="TreeGrafter"/>
</dbReference>
<feature type="domain" description="FYVE-type" evidence="6">
    <location>
        <begin position="153"/>
        <end position="213"/>
    </location>
</feature>
<dbReference type="CDD" id="cd15725">
    <property type="entry name" value="FYVE_PIKfyve_Fab1"/>
    <property type="match status" value="1"/>
</dbReference>
<evidence type="ECO:0000256" key="1">
    <source>
        <dbReference type="ARBA" id="ARBA00022723"/>
    </source>
</evidence>
<dbReference type="EMBL" id="JAIWYP010000014">
    <property type="protein sequence ID" value="KAH3709795.1"/>
    <property type="molecule type" value="Genomic_DNA"/>
</dbReference>
<evidence type="ECO:0000256" key="2">
    <source>
        <dbReference type="ARBA" id="ARBA00022771"/>
    </source>
</evidence>